<dbReference type="SUPFAM" id="SSF51261">
    <property type="entry name" value="Duplicated hybrid motif"/>
    <property type="match status" value="1"/>
</dbReference>
<evidence type="ECO:0000313" key="3">
    <source>
        <dbReference type="Proteomes" id="UP001596233"/>
    </source>
</evidence>
<dbReference type="CDD" id="cd12797">
    <property type="entry name" value="M23_peptidase"/>
    <property type="match status" value="1"/>
</dbReference>
<proteinExistence type="predicted"/>
<sequence length="178" mass="20009">MSVNEVILYPVFNQIFSSIEHPEGMYEYLGDQLGRDCMISRYKDGWMRMYEGDGTRNEDWYTWGANVLAPFNGMVKSTYINPVTNTPGSLIPGRASSIVFIREDNVHVTYAHVMDISVSEGETVTAGQVVAKAGNNGYSRHPHIHVGAWINDTPLQIRFDLKVMGEQLKQLGEIGYLC</sequence>
<keyword evidence="2" id="KW-0378">Hydrolase</keyword>
<gene>
    <name evidence="2" type="ORF">ACFP56_10985</name>
</gene>
<dbReference type="EMBL" id="JBHSTE010000003">
    <property type="protein sequence ID" value="MFC6333148.1"/>
    <property type="molecule type" value="Genomic_DNA"/>
</dbReference>
<dbReference type="Gene3D" id="2.70.70.10">
    <property type="entry name" value="Glucose Permease (Domain IIA)"/>
    <property type="match status" value="1"/>
</dbReference>
<dbReference type="Proteomes" id="UP001596233">
    <property type="component" value="Unassembled WGS sequence"/>
</dbReference>
<dbReference type="GO" id="GO:0016787">
    <property type="term" value="F:hydrolase activity"/>
    <property type="evidence" value="ECO:0007669"/>
    <property type="project" value="UniProtKB-KW"/>
</dbReference>
<feature type="domain" description="M23ase beta-sheet core" evidence="1">
    <location>
        <begin position="64"/>
        <end position="155"/>
    </location>
</feature>
<dbReference type="PANTHER" id="PTHR21666:SF285">
    <property type="entry name" value="M23 FAMILY METALLOPEPTIDASE"/>
    <property type="match status" value="1"/>
</dbReference>
<organism evidence="2 3">
    <name type="scientific">Paenibacillus septentrionalis</name>
    <dbReference type="NCBI Taxonomy" id="429342"/>
    <lineage>
        <taxon>Bacteria</taxon>
        <taxon>Bacillati</taxon>
        <taxon>Bacillota</taxon>
        <taxon>Bacilli</taxon>
        <taxon>Bacillales</taxon>
        <taxon>Paenibacillaceae</taxon>
        <taxon>Paenibacillus</taxon>
    </lineage>
</organism>
<evidence type="ECO:0000313" key="2">
    <source>
        <dbReference type="EMBL" id="MFC6333148.1"/>
    </source>
</evidence>
<dbReference type="EC" id="3.4.24.-" evidence="2"/>
<accession>A0ABW1V3T9</accession>
<dbReference type="InterPro" id="IPR011055">
    <property type="entry name" value="Dup_hybrid_motif"/>
</dbReference>
<protein>
    <submittedName>
        <fullName evidence="2">M23 family metallopeptidase</fullName>
        <ecNumber evidence="2">3.4.24.-</ecNumber>
    </submittedName>
</protein>
<dbReference type="InterPro" id="IPR050570">
    <property type="entry name" value="Cell_wall_metabolism_enzyme"/>
</dbReference>
<name>A0ABW1V3T9_9BACL</name>
<dbReference type="PANTHER" id="PTHR21666">
    <property type="entry name" value="PEPTIDASE-RELATED"/>
    <property type="match status" value="1"/>
</dbReference>
<dbReference type="InterPro" id="IPR016047">
    <property type="entry name" value="M23ase_b-sheet_dom"/>
</dbReference>
<reference evidence="3" key="1">
    <citation type="journal article" date="2019" name="Int. J. Syst. Evol. Microbiol.">
        <title>The Global Catalogue of Microorganisms (GCM) 10K type strain sequencing project: providing services to taxonomists for standard genome sequencing and annotation.</title>
        <authorList>
            <consortium name="The Broad Institute Genomics Platform"/>
            <consortium name="The Broad Institute Genome Sequencing Center for Infectious Disease"/>
            <person name="Wu L."/>
            <person name="Ma J."/>
        </authorList>
    </citation>
    <scope>NUCLEOTIDE SEQUENCE [LARGE SCALE GENOMIC DNA]</scope>
    <source>
        <strain evidence="3">PCU 280</strain>
    </source>
</reference>
<comment type="caution">
    <text evidence="2">The sequence shown here is derived from an EMBL/GenBank/DDBJ whole genome shotgun (WGS) entry which is preliminary data.</text>
</comment>
<dbReference type="RefSeq" id="WP_379234298.1">
    <property type="nucleotide sequence ID" value="NZ_JBHSTE010000003.1"/>
</dbReference>
<keyword evidence="3" id="KW-1185">Reference proteome</keyword>
<dbReference type="Pfam" id="PF01551">
    <property type="entry name" value="Peptidase_M23"/>
    <property type="match status" value="1"/>
</dbReference>
<evidence type="ECO:0000259" key="1">
    <source>
        <dbReference type="Pfam" id="PF01551"/>
    </source>
</evidence>